<keyword evidence="17" id="KW-1185">Reference proteome</keyword>
<dbReference type="GO" id="GO:0006898">
    <property type="term" value="P:receptor-mediated endocytosis"/>
    <property type="evidence" value="ECO:0007669"/>
    <property type="project" value="TreeGrafter"/>
</dbReference>
<evidence type="ECO:0000256" key="2">
    <source>
        <dbReference type="ARBA" id="ARBA00004613"/>
    </source>
</evidence>
<organism evidence="16 17">
    <name type="scientific">Leptotrombidium deliense</name>
    <dbReference type="NCBI Taxonomy" id="299467"/>
    <lineage>
        <taxon>Eukaryota</taxon>
        <taxon>Metazoa</taxon>
        <taxon>Ecdysozoa</taxon>
        <taxon>Arthropoda</taxon>
        <taxon>Chelicerata</taxon>
        <taxon>Arachnida</taxon>
        <taxon>Acari</taxon>
        <taxon>Acariformes</taxon>
        <taxon>Trombidiformes</taxon>
        <taxon>Prostigmata</taxon>
        <taxon>Anystina</taxon>
        <taxon>Parasitengona</taxon>
        <taxon>Trombiculoidea</taxon>
        <taxon>Trombiculidae</taxon>
        <taxon>Leptotrombidium</taxon>
    </lineage>
</organism>
<dbReference type="FunFam" id="2.10.25.10:FF:000014">
    <property type="entry name" value="Latent-transforming growth factor beta-binding protein 3"/>
    <property type="match status" value="1"/>
</dbReference>
<dbReference type="InterPro" id="IPR000152">
    <property type="entry name" value="EGF-type_Asp/Asn_hydroxyl_site"/>
</dbReference>
<dbReference type="CDD" id="cd00054">
    <property type="entry name" value="EGF_CA"/>
    <property type="match status" value="2"/>
</dbReference>
<keyword evidence="13" id="KW-0325">Glycoprotein</keyword>
<dbReference type="PROSITE" id="PS00010">
    <property type="entry name" value="ASX_HYDROXYL"/>
    <property type="match status" value="1"/>
</dbReference>
<keyword evidence="3" id="KW-0964">Secreted</keyword>
<accession>A0A443S4Q9</accession>
<dbReference type="InterPro" id="IPR036055">
    <property type="entry name" value="LDL_receptor-like_sf"/>
</dbReference>
<dbReference type="InterPro" id="IPR018097">
    <property type="entry name" value="EGF_Ca-bd_CS"/>
</dbReference>
<dbReference type="SUPFAM" id="SSF63825">
    <property type="entry name" value="YWTD domain"/>
    <property type="match status" value="1"/>
</dbReference>
<evidence type="ECO:0000313" key="16">
    <source>
        <dbReference type="EMBL" id="RWS22509.1"/>
    </source>
</evidence>
<protein>
    <submittedName>
        <fullName evidence="16">Low-density lipoprotein receptor-like protein</fullName>
    </submittedName>
</protein>
<dbReference type="Pfam" id="PF12662">
    <property type="entry name" value="cEGF"/>
    <property type="match status" value="1"/>
</dbReference>
<sequence>MNVCSQSETTSQSSRVECSADVDAFRCLKDNFCIKSEAVCDLKKDCSDGSDESDLCKIDECELSKHNCTKDQLCVDRKIGFECDCFDGFTLNLDTKKCEDVDECSEKNDPCQGRKCTNKVGEFQCDCENGLFTSTIPCKDANKRYLLYVTDDNVKVSKVSIFNEPLHEWQSKTVLKSSSPKTVDYNFKTNSIAWSEYNATDKSNTIFIAKLDDSLKADLNNVEKLIWNLAGYVNDIAIDSIHGLIFILNSHFATIQVAVIDDPLMRKTLISDVFTDAISLSVKHSIIVWIQKKSRIVIVNEDGSNRRMVDGDNDEYPSSVAIDDQSEKIYWIDSKTESFYSCDFKGKNKKLLYAHDDDLHETIMDFLDNAIYWTSNLNVNPKLINKLRLDQIHEIDKDNITASIDNVLRFKSEIIDFKVIKKDMQISIYNRCLESKCSHICVPQSYECYVCVCPVDHVLSDDSFTCVVKTGSVKYLLTKSEPICLGKSLANVKFNN</sequence>
<evidence type="ECO:0000256" key="7">
    <source>
        <dbReference type="ARBA" id="ARBA00022729"/>
    </source>
</evidence>
<keyword evidence="7" id="KW-0732">Signal</keyword>
<keyword evidence="8" id="KW-0677">Repeat</keyword>
<dbReference type="InterPro" id="IPR001881">
    <property type="entry name" value="EGF-like_Ca-bd_dom"/>
</dbReference>
<evidence type="ECO:0000256" key="10">
    <source>
        <dbReference type="ARBA" id="ARBA00023136"/>
    </source>
</evidence>
<dbReference type="PANTHER" id="PTHR22722">
    <property type="entry name" value="LOW-DENSITY LIPOPROTEIN RECEPTOR-RELATED PROTEIN 2-RELATED"/>
    <property type="match status" value="1"/>
</dbReference>
<dbReference type="GO" id="GO:0016324">
    <property type="term" value="C:apical plasma membrane"/>
    <property type="evidence" value="ECO:0007669"/>
    <property type="project" value="TreeGrafter"/>
</dbReference>
<dbReference type="GO" id="GO:0005509">
    <property type="term" value="F:calcium ion binding"/>
    <property type="evidence" value="ECO:0007669"/>
    <property type="project" value="InterPro"/>
</dbReference>
<dbReference type="InterPro" id="IPR009030">
    <property type="entry name" value="Growth_fac_rcpt_cys_sf"/>
</dbReference>
<evidence type="ECO:0000256" key="12">
    <source>
        <dbReference type="ARBA" id="ARBA00023170"/>
    </source>
</evidence>
<keyword evidence="5" id="KW-0254">Endocytosis</keyword>
<dbReference type="InterPro" id="IPR026823">
    <property type="entry name" value="cEGF"/>
</dbReference>
<dbReference type="PROSITE" id="PS01186">
    <property type="entry name" value="EGF_2"/>
    <property type="match status" value="1"/>
</dbReference>
<evidence type="ECO:0000256" key="3">
    <source>
        <dbReference type="ARBA" id="ARBA00022525"/>
    </source>
</evidence>
<dbReference type="CDD" id="cd00112">
    <property type="entry name" value="LDLa"/>
    <property type="match status" value="1"/>
</dbReference>
<dbReference type="OrthoDB" id="5958943at2759"/>
<gene>
    <name evidence="16" type="ORF">B4U80_02514</name>
</gene>
<dbReference type="AlphaFoldDB" id="A0A443S4Q9"/>
<dbReference type="InterPro" id="IPR011042">
    <property type="entry name" value="6-blade_b-propeller_TolB-like"/>
</dbReference>
<feature type="domain" description="EGF-like" evidence="15">
    <location>
        <begin position="57"/>
        <end position="99"/>
    </location>
</feature>
<keyword evidence="10" id="KW-0472">Membrane</keyword>
<dbReference type="InterPro" id="IPR000742">
    <property type="entry name" value="EGF"/>
</dbReference>
<keyword evidence="16" id="KW-0449">Lipoprotein</keyword>
<dbReference type="SUPFAM" id="SSF57184">
    <property type="entry name" value="Growth factor receptor domain"/>
    <property type="match status" value="1"/>
</dbReference>
<dbReference type="SMART" id="SM00192">
    <property type="entry name" value="LDLa"/>
    <property type="match status" value="1"/>
</dbReference>
<evidence type="ECO:0000256" key="4">
    <source>
        <dbReference type="ARBA" id="ARBA00022536"/>
    </source>
</evidence>
<dbReference type="Pfam" id="PF00057">
    <property type="entry name" value="Ldl_recept_a"/>
    <property type="match status" value="1"/>
</dbReference>
<comment type="caution">
    <text evidence="16">The sequence shown here is derived from an EMBL/GenBank/DDBJ whole genome shotgun (WGS) entry which is preliminary data.</text>
</comment>
<dbReference type="EMBL" id="NCKV01008596">
    <property type="protein sequence ID" value="RWS22509.1"/>
    <property type="molecule type" value="Genomic_DNA"/>
</dbReference>
<evidence type="ECO:0000256" key="11">
    <source>
        <dbReference type="ARBA" id="ARBA00023157"/>
    </source>
</evidence>
<dbReference type="SMART" id="SM00179">
    <property type="entry name" value="EGF_CA"/>
    <property type="match status" value="2"/>
</dbReference>
<evidence type="ECO:0000256" key="13">
    <source>
        <dbReference type="ARBA" id="ARBA00023180"/>
    </source>
</evidence>
<comment type="subcellular location">
    <subcellularLocation>
        <location evidence="1">Membrane</location>
        <topology evidence="1">Single-pass membrane protein</topology>
    </subcellularLocation>
    <subcellularLocation>
        <location evidence="2">Secreted</location>
    </subcellularLocation>
</comment>
<name>A0A443S4Q9_9ACAR</name>
<dbReference type="GO" id="GO:0042562">
    <property type="term" value="F:hormone binding"/>
    <property type="evidence" value="ECO:0007669"/>
    <property type="project" value="TreeGrafter"/>
</dbReference>
<keyword evidence="12 16" id="KW-0675">Receptor</keyword>
<dbReference type="SMART" id="SM00181">
    <property type="entry name" value="EGF"/>
    <property type="match status" value="3"/>
</dbReference>
<evidence type="ECO:0000256" key="8">
    <source>
        <dbReference type="ARBA" id="ARBA00022737"/>
    </source>
</evidence>
<dbReference type="PROSITE" id="PS01187">
    <property type="entry name" value="EGF_CA"/>
    <property type="match status" value="1"/>
</dbReference>
<dbReference type="GO" id="GO:0005576">
    <property type="term" value="C:extracellular region"/>
    <property type="evidence" value="ECO:0007669"/>
    <property type="project" value="UniProtKB-SubCell"/>
</dbReference>
<dbReference type="SMART" id="SM00135">
    <property type="entry name" value="LY"/>
    <property type="match status" value="3"/>
</dbReference>
<dbReference type="InterPro" id="IPR002172">
    <property type="entry name" value="LDrepeatLR_classA_rpt"/>
</dbReference>
<dbReference type="PANTHER" id="PTHR22722:SF14">
    <property type="entry name" value="MEGALIN, ISOFORM A"/>
    <property type="match status" value="1"/>
</dbReference>
<dbReference type="STRING" id="299467.A0A443S4Q9"/>
<dbReference type="GO" id="GO:0043235">
    <property type="term" value="C:receptor complex"/>
    <property type="evidence" value="ECO:0007669"/>
    <property type="project" value="TreeGrafter"/>
</dbReference>
<dbReference type="Gene3D" id="2.120.10.30">
    <property type="entry name" value="TolB, C-terminal domain"/>
    <property type="match status" value="1"/>
</dbReference>
<evidence type="ECO:0000256" key="6">
    <source>
        <dbReference type="ARBA" id="ARBA00022692"/>
    </source>
</evidence>
<dbReference type="InterPro" id="IPR051221">
    <property type="entry name" value="LDLR-related"/>
</dbReference>
<evidence type="ECO:0000256" key="5">
    <source>
        <dbReference type="ARBA" id="ARBA00022583"/>
    </source>
</evidence>
<keyword evidence="4 14" id="KW-0245">EGF-like domain</keyword>
<dbReference type="Proteomes" id="UP000288716">
    <property type="component" value="Unassembled WGS sequence"/>
</dbReference>
<proteinExistence type="predicted"/>
<keyword evidence="11" id="KW-1015">Disulfide bond</keyword>
<comment type="caution">
    <text evidence="14">Lacks conserved residue(s) required for the propagation of feature annotation.</text>
</comment>
<dbReference type="Gene3D" id="2.10.25.10">
    <property type="entry name" value="Laminin"/>
    <property type="match status" value="2"/>
</dbReference>
<evidence type="ECO:0000256" key="14">
    <source>
        <dbReference type="PROSITE-ProRule" id="PRU00076"/>
    </source>
</evidence>
<dbReference type="VEuPathDB" id="VectorBase:LDEU009531"/>
<dbReference type="SUPFAM" id="SSF57424">
    <property type="entry name" value="LDL receptor-like module"/>
    <property type="match status" value="1"/>
</dbReference>
<dbReference type="PROSITE" id="PS01209">
    <property type="entry name" value="LDLRA_1"/>
    <property type="match status" value="1"/>
</dbReference>
<reference evidence="16 17" key="1">
    <citation type="journal article" date="2018" name="Gigascience">
        <title>Genomes of trombidid mites reveal novel predicted allergens and laterally-transferred genes associated with secondary metabolism.</title>
        <authorList>
            <person name="Dong X."/>
            <person name="Chaisiri K."/>
            <person name="Xia D."/>
            <person name="Armstrong S.D."/>
            <person name="Fang Y."/>
            <person name="Donnelly M.J."/>
            <person name="Kadowaki T."/>
            <person name="McGarry J.W."/>
            <person name="Darby A.C."/>
            <person name="Makepeace B.L."/>
        </authorList>
    </citation>
    <scope>NUCLEOTIDE SEQUENCE [LARGE SCALE GENOMIC DNA]</scope>
    <source>
        <strain evidence="16">UoL-UT</strain>
    </source>
</reference>
<dbReference type="Gene3D" id="4.10.400.10">
    <property type="entry name" value="Low-density Lipoprotein Receptor"/>
    <property type="match status" value="1"/>
</dbReference>
<dbReference type="InterPro" id="IPR023415">
    <property type="entry name" value="LDLR_class-A_CS"/>
</dbReference>
<dbReference type="InterPro" id="IPR000033">
    <property type="entry name" value="LDLR_classB_rpt"/>
</dbReference>
<evidence type="ECO:0000256" key="9">
    <source>
        <dbReference type="ARBA" id="ARBA00022989"/>
    </source>
</evidence>
<dbReference type="PROSITE" id="PS50068">
    <property type="entry name" value="LDLRA_2"/>
    <property type="match status" value="1"/>
</dbReference>
<dbReference type="PROSITE" id="PS50026">
    <property type="entry name" value="EGF_3"/>
    <property type="match status" value="1"/>
</dbReference>
<evidence type="ECO:0000256" key="1">
    <source>
        <dbReference type="ARBA" id="ARBA00004167"/>
    </source>
</evidence>
<keyword evidence="9" id="KW-1133">Transmembrane helix</keyword>
<keyword evidence="6" id="KW-0812">Transmembrane</keyword>
<evidence type="ECO:0000313" key="17">
    <source>
        <dbReference type="Proteomes" id="UP000288716"/>
    </source>
</evidence>
<evidence type="ECO:0000259" key="15">
    <source>
        <dbReference type="PROSITE" id="PS50026"/>
    </source>
</evidence>